<reference evidence="3" key="1">
    <citation type="submission" date="2015-11" db="EMBL/GenBank/DDBJ databases">
        <authorList>
            <person name="Seth-Smith H.M.B."/>
        </authorList>
    </citation>
    <scope>NUCLEOTIDE SEQUENCE [LARGE SCALE GENOMIC DNA]</scope>
    <source>
        <strain evidence="3">2013Ark11</strain>
    </source>
</reference>
<gene>
    <name evidence="2" type="ORF">Ark11_1425</name>
</gene>
<keyword evidence="1" id="KW-0812">Transmembrane</keyword>
<evidence type="ECO:0000313" key="3">
    <source>
        <dbReference type="Proteomes" id="UP000198651"/>
    </source>
</evidence>
<keyword evidence="1" id="KW-0472">Membrane</keyword>
<keyword evidence="1" id="KW-1133">Transmembrane helix</keyword>
<dbReference type="EMBL" id="LN906597">
    <property type="protein sequence ID" value="CUT18224.1"/>
    <property type="molecule type" value="Genomic_DNA"/>
</dbReference>
<sequence>MVMSDIDFLNTAKEDGCNNLSLDDASLPSSLGPVLQVVVPTDSMKRIGGLYNRALVKTVIVSSILVSLIGSAGSEIISDPKWEVLKSRVCSMLFLQSKSDEMSRYLYRISNGSYSGEYYKIAIVPSLGHIIGELSFFRRSSADDHQANVVIMQLNNKIKSILSELASILFKASKVLPVDMEKYDPRLLDSEKYRFYVGNIRHCPDLYDYVDDNIDILTTDTTISTTDYVDYMRSLLVILGAIVFSFIFLFLLLRCKCSRLKIFGVAKRAVRVMGRRILD</sequence>
<evidence type="ECO:0000256" key="1">
    <source>
        <dbReference type="SAM" id="Phobius"/>
    </source>
</evidence>
<name>A0A0S4M4T7_9BURK</name>
<organism evidence="2 3">
    <name type="scientific">Candidatus Ichthyocystis hellenicum</name>
    <dbReference type="NCBI Taxonomy" id="1561003"/>
    <lineage>
        <taxon>Bacteria</taxon>
        <taxon>Pseudomonadati</taxon>
        <taxon>Pseudomonadota</taxon>
        <taxon>Betaproteobacteria</taxon>
        <taxon>Burkholderiales</taxon>
        <taxon>Candidatus Ichthyocystis</taxon>
    </lineage>
</organism>
<protein>
    <submittedName>
        <fullName evidence="2">Putative membrane protein</fullName>
    </submittedName>
</protein>
<dbReference type="Proteomes" id="UP000198651">
    <property type="component" value="Chromosome I"/>
</dbReference>
<dbReference type="AlphaFoldDB" id="A0A0S4M4T7"/>
<accession>A0A0S4M4T7</accession>
<dbReference type="OrthoDB" id="9895581at2"/>
<proteinExistence type="predicted"/>
<feature type="transmembrane region" description="Helical" evidence="1">
    <location>
        <begin position="231"/>
        <end position="253"/>
    </location>
</feature>
<keyword evidence="3" id="KW-1185">Reference proteome</keyword>
<evidence type="ECO:0000313" key="2">
    <source>
        <dbReference type="EMBL" id="CUT18224.1"/>
    </source>
</evidence>